<accession>A0A232M2K5</accession>
<dbReference type="AlphaFoldDB" id="A0A232M2K5"/>
<evidence type="ECO:0000313" key="1">
    <source>
        <dbReference type="EMBL" id="OXV10317.1"/>
    </source>
</evidence>
<keyword evidence="2" id="KW-1185">Reference proteome</keyword>
<comment type="caution">
    <text evidence="1">The sequence shown here is derived from an EMBL/GenBank/DDBJ whole genome shotgun (WGS) entry which is preliminary data.</text>
</comment>
<dbReference type="PANTHER" id="PTHR47642:SF5">
    <property type="entry name" value="ATP-DEPENDENT DNA HELICASE"/>
    <property type="match status" value="1"/>
</dbReference>
<dbReference type="Proteomes" id="UP000243515">
    <property type="component" value="Unassembled WGS sequence"/>
</dbReference>
<dbReference type="PANTHER" id="PTHR47642">
    <property type="entry name" value="ATP-DEPENDENT DNA HELICASE"/>
    <property type="match status" value="1"/>
</dbReference>
<proteinExistence type="predicted"/>
<organism evidence="1 2">
    <name type="scientific">Elaphomyces granulatus</name>
    <dbReference type="NCBI Taxonomy" id="519963"/>
    <lineage>
        <taxon>Eukaryota</taxon>
        <taxon>Fungi</taxon>
        <taxon>Dikarya</taxon>
        <taxon>Ascomycota</taxon>
        <taxon>Pezizomycotina</taxon>
        <taxon>Eurotiomycetes</taxon>
        <taxon>Eurotiomycetidae</taxon>
        <taxon>Eurotiales</taxon>
        <taxon>Elaphomycetaceae</taxon>
        <taxon>Elaphomyces</taxon>
    </lineage>
</organism>
<evidence type="ECO:0000313" key="2">
    <source>
        <dbReference type="Proteomes" id="UP000243515"/>
    </source>
</evidence>
<dbReference type="OrthoDB" id="3558550at2759"/>
<dbReference type="InterPro" id="IPR051055">
    <property type="entry name" value="PIF1_helicase"/>
</dbReference>
<protein>
    <recommendedName>
        <fullName evidence="3">ATP-dependent DNA helicase</fullName>
    </recommendedName>
</protein>
<sequence length="450" mass="50951">MRRKASAAARFYVSKASGLKDLNREELAEALLTDDALRQIEQEQPLAIPSPLPLARHVASIFVTFSADMQWHDLHRHFPGAGDMITADDHARRRWIWDSVQNNPHIIAHYLIRLTAFIKPVHEHRIYWIPDPPDEVQRDLITIDSEEITAQRSVTDLRIPMRLSSACHSLIPSGTGIGKISRVDFFGSLEMDRGHNWSVYVGRCGIVSEAWDQMKAETPTTQTVTMDSSPLPLNPEQRKLYDTAVDQYSRELASDIPPPLLLNVDDVAGSGKIFRLKTCARLQELAEQVGRQSPVFRAAPTGEEVGPVVLLCGDFFQLPPVGGQPLYSLRHSHVEAIKGHQLYRAFDKTIRLTRVMRQHRLSPEEVASFDSELRLYFTTAEVREANAERLVATNQPVKKISAHHRSPMLPEPLRKRPTTGDPCVYWSQGYAHHQPLDRDGAHQWLDGFRS</sequence>
<name>A0A232M2K5_9EURO</name>
<gene>
    <name evidence="1" type="ORF">Egran_01922</name>
</gene>
<reference evidence="1 2" key="1">
    <citation type="journal article" date="2015" name="Environ. Microbiol.">
        <title>Metagenome sequence of Elaphomyces granulatus from sporocarp tissue reveals Ascomycota ectomycorrhizal fingerprints of genome expansion and a Proteobacteria-rich microbiome.</title>
        <authorList>
            <person name="Quandt C.A."/>
            <person name="Kohler A."/>
            <person name="Hesse C.N."/>
            <person name="Sharpton T.J."/>
            <person name="Martin F."/>
            <person name="Spatafora J.W."/>
        </authorList>
    </citation>
    <scope>NUCLEOTIDE SEQUENCE [LARGE SCALE GENOMIC DNA]</scope>
    <source>
        <strain evidence="1 2">OSC145934</strain>
    </source>
</reference>
<dbReference type="EMBL" id="NPHW01003001">
    <property type="protein sequence ID" value="OXV10317.1"/>
    <property type="molecule type" value="Genomic_DNA"/>
</dbReference>
<evidence type="ECO:0008006" key="3">
    <source>
        <dbReference type="Google" id="ProtNLM"/>
    </source>
</evidence>